<dbReference type="InterPro" id="IPR035979">
    <property type="entry name" value="RBD_domain_sf"/>
</dbReference>
<dbReference type="Gene3D" id="3.30.70.330">
    <property type="match status" value="2"/>
</dbReference>
<feature type="domain" description="RRM" evidence="4">
    <location>
        <begin position="6"/>
        <end position="94"/>
    </location>
</feature>
<protein>
    <recommendedName>
        <fullName evidence="4">RRM domain-containing protein</fullName>
    </recommendedName>
</protein>
<dbReference type="SMART" id="SM00360">
    <property type="entry name" value="RRM"/>
    <property type="match status" value="2"/>
</dbReference>
<sequence>MAADVSTIFVVGFPDDMTEREFTNMFAFAEGFEAATLKFPTTASANGTTPGARKIIGFARFATREQALDARDTLSGRRVDYERGSILKAEMAKKNLHMRKNADSAATAAYEAFHVRSRSEYYEYEAQQVQHHHQGGAYPLAPSSATSSSPPHQPSLVPGLGQLSGQRSMLQQLDEGLVSSASAAYTPGPGAAPLSPTLAAAAVGPVVGGGGPVPSAAARQAAMHPLGSPTLGFAPAALGGTDSSHLPSCSTLYVGGLPAVLPSLTGPFSASHLEDSLRNAFSRCPGYKRLQFRYKSNGPIVFVEFVDTAHATRAMQELYGHTLGGLVKGGIRLSYSKNPLGVRSNGQPALPTPELLDQRPPPHVLAHHHHQQQPQQGGSIYGPPQYVGSPFGGPGAFSFEPVGVEPYRRPPDPIYGDTAYPRPSPSLSSPPYGASSSTSGFGAAGAGAPSPSSTYGGAFSPFSVEL</sequence>
<dbReference type="Proteomes" id="UP000311382">
    <property type="component" value="Unassembled WGS sequence"/>
</dbReference>
<feature type="region of interest" description="Disordered" evidence="3">
    <location>
        <begin position="132"/>
        <end position="162"/>
    </location>
</feature>
<dbReference type="AlphaFoldDB" id="A0A5C5G0Y0"/>
<feature type="domain" description="RRM" evidence="4">
    <location>
        <begin position="250"/>
        <end position="338"/>
    </location>
</feature>
<evidence type="ECO:0000259" key="4">
    <source>
        <dbReference type="PROSITE" id="PS50102"/>
    </source>
</evidence>
<dbReference type="PROSITE" id="PS50102">
    <property type="entry name" value="RRM"/>
    <property type="match status" value="2"/>
</dbReference>
<dbReference type="GO" id="GO:0003723">
    <property type="term" value="F:RNA binding"/>
    <property type="evidence" value="ECO:0007669"/>
    <property type="project" value="UniProtKB-UniRule"/>
</dbReference>
<dbReference type="InterPro" id="IPR000504">
    <property type="entry name" value="RRM_dom"/>
</dbReference>
<dbReference type="EMBL" id="SOZI01000039">
    <property type="protein sequence ID" value="TNY21641.1"/>
    <property type="molecule type" value="Genomic_DNA"/>
</dbReference>
<organism evidence="5 6">
    <name type="scientific">Rhodotorula diobovata</name>
    <dbReference type="NCBI Taxonomy" id="5288"/>
    <lineage>
        <taxon>Eukaryota</taxon>
        <taxon>Fungi</taxon>
        <taxon>Dikarya</taxon>
        <taxon>Basidiomycota</taxon>
        <taxon>Pucciniomycotina</taxon>
        <taxon>Microbotryomycetes</taxon>
        <taxon>Sporidiobolales</taxon>
        <taxon>Sporidiobolaceae</taxon>
        <taxon>Rhodotorula</taxon>
    </lineage>
</organism>
<evidence type="ECO:0000256" key="1">
    <source>
        <dbReference type="ARBA" id="ARBA00022884"/>
    </source>
</evidence>
<keyword evidence="1 2" id="KW-0694">RNA-binding</keyword>
<feature type="compositionally biased region" description="Low complexity" evidence="3">
    <location>
        <begin position="425"/>
        <end position="458"/>
    </location>
</feature>
<keyword evidence="6" id="KW-1185">Reference proteome</keyword>
<feature type="region of interest" description="Disordered" evidence="3">
    <location>
        <begin position="402"/>
        <end position="466"/>
    </location>
</feature>
<dbReference type="SUPFAM" id="SSF54928">
    <property type="entry name" value="RNA-binding domain, RBD"/>
    <property type="match status" value="1"/>
</dbReference>
<gene>
    <name evidence="5" type="ORF">DMC30DRAFT_350189</name>
</gene>
<dbReference type="Pfam" id="PF00076">
    <property type="entry name" value="RRM_1"/>
    <property type="match status" value="1"/>
</dbReference>
<dbReference type="PANTHER" id="PTHR10501">
    <property type="entry name" value="U1 SMALL NUCLEAR RIBONUCLEOPROTEIN A/U2 SMALL NUCLEAR RIBONUCLEOPROTEIN B"/>
    <property type="match status" value="1"/>
</dbReference>
<evidence type="ECO:0000256" key="2">
    <source>
        <dbReference type="PROSITE-ProRule" id="PRU00176"/>
    </source>
</evidence>
<evidence type="ECO:0000313" key="5">
    <source>
        <dbReference type="EMBL" id="TNY21641.1"/>
    </source>
</evidence>
<feature type="compositionally biased region" description="Low complexity" evidence="3">
    <location>
        <begin position="137"/>
        <end position="150"/>
    </location>
</feature>
<feature type="compositionally biased region" description="Low complexity" evidence="3">
    <location>
        <begin position="372"/>
        <end position="385"/>
    </location>
</feature>
<accession>A0A5C5G0Y0</accession>
<dbReference type="InterPro" id="IPR012677">
    <property type="entry name" value="Nucleotide-bd_a/b_plait_sf"/>
</dbReference>
<reference evidence="5 6" key="1">
    <citation type="submission" date="2019-03" db="EMBL/GenBank/DDBJ databases">
        <title>Rhodosporidium diobovatum UCD-FST 08-225 genome sequencing, assembly, and annotation.</title>
        <authorList>
            <person name="Fakankun I.U."/>
            <person name="Fristensky B."/>
            <person name="Levin D.B."/>
        </authorList>
    </citation>
    <scope>NUCLEOTIDE SEQUENCE [LARGE SCALE GENOMIC DNA]</scope>
    <source>
        <strain evidence="5 6">UCD-FST 08-225</strain>
    </source>
</reference>
<proteinExistence type="predicted"/>
<evidence type="ECO:0000256" key="3">
    <source>
        <dbReference type="SAM" id="MobiDB-lite"/>
    </source>
</evidence>
<name>A0A5C5G0Y0_9BASI</name>
<dbReference type="OrthoDB" id="431169at2759"/>
<feature type="region of interest" description="Disordered" evidence="3">
    <location>
        <begin position="342"/>
        <end position="385"/>
    </location>
</feature>
<evidence type="ECO:0000313" key="6">
    <source>
        <dbReference type="Proteomes" id="UP000311382"/>
    </source>
</evidence>
<comment type="caution">
    <text evidence="5">The sequence shown here is derived from an EMBL/GenBank/DDBJ whole genome shotgun (WGS) entry which is preliminary data.</text>
</comment>
<dbReference type="STRING" id="5288.A0A5C5G0Y0"/>